<evidence type="ECO:0000256" key="4">
    <source>
        <dbReference type="ARBA" id="ARBA00023012"/>
    </source>
</evidence>
<accession>A0A3D9H2T9</accession>
<dbReference type="Pfam" id="PF00072">
    <property type="entry name" value="Response_reg"/>
    <property type="match status" value="1"/>
</dbReference>
<dbReference type="SMART" id="SM00448">
    <property type="entry name" value="REC"/>
    <property type="match status" value="1"/>
</dbReference>
<dbReference type="EMBL" id="QRDW01000018">
    <property type="protein sequence ID" value="RED43805.1"/>
    <property type="molecule type" value="Genomic_DNA"/>
</dbReference>
<dbReference type="Proteomes" id="UP000256845">
    <property type="component" value="Unassembled WGS sequence"/>
</dbReference>
<sequence>MRFGILGKFALVSGLIYGLILVIGFTIGGNYLRTHRMSEEITSLAASAHALRKALPPYVHDKNETAVRNLFQSLSGNRSVDCLWIERGNGVVWIVWPSLDCQAKANLSSAHLISLPVGNTGSMLKMRYSDAWIEEKLYRELSLIVIISLLACLSLLLLTSLIFQMTVGRGLSHITRVIKARRDSGSARLARWQSGDEIGLIARMYNEMLREESRRRAQSSKLRRDRDNAEIKATAKSEVVANIGHELRTPLAVLEGTVRHLTHQPHSLNQASHFSKLSKSSLQLKRLLEDFQILADLDHADNGPTHSSFSLADLLEEISEDLPTQAFEGAPDINIHADRTLIRMIITKTIKMMSAPEESHAPIQVTASTGTKPLLIFRFSGHAFSNDTVGEDPYLMPFKAFADIGDQDKKQNHDMILLEKLLHKTNGRLSRDALADGAITIHLPIELLDVNLPPKPAQSHTRGTIMVVDDSPTNLFIIEDLLVQAGFDVKCFNSAATAIEQCDKGRFSAVFMDLSMPGMDGYEATAALRHKLGADMPPVIALTAHVSLEIRQRCKEAGMRGFLSKPLDEQAVLATLTEFLTAPCQERIKSVS</sequence>
<proteinExistence type="predicted"/>
<dbReference type="Gene3D" id="1.10.287.130">
    <property type="match status" value="1"/>
</dbReference>
<dbReference type="AlphaFoldDB" id="A0A3D9H2T9"/>
<keyword evidence="6" id="KW-1133">Transmembrane helix</keyword>
<protein>
    <recommendedName>
        <fullName evidence="2">histidine kinase</fullName>
        <ecNumber evidence="2">2.7.13.3</ecNumber>
    </recommendedName>
</protein>
<dbReference type="GO" id="GO:0000155">
    <property type="term" value="F:phosphorelay sensor kinase activity"/>
    <property type="evidence" value="ECO:0007669"/>
    <property type="project" value="InterPro"/>
</dbReference>
<dbReference type="RefSeq" id="WP_115939455.1">
    <property type="nucleotide sequence ID" value="NZ_QRDW01000018.1"/>
</dbReference>
<dbReference type="SMART" id="SM00388">
    <property type="entry name" value="HisKA"/>
    <property type="match status" value="1"/>
</dbReference>
<dbReference type="InterPro" id="IPR036097">
    <property type="entry name" value="HisK_dim/P_sf"/>
</dbReference>
<evidence type="ECO:0000256" key="3">
    <source>
        <dbReference type="ARBA" id="ARBA00022553"/>
    </source>
</evidence>
<keyword evidence="6" id="KW-0472">Membrane</keyword>
<dbReference type="InterPro" id="IPR011006">
    <property type="entry name" value="CheY-like_superfamily"/>
</dbReference>
<evidence type="ECO:0000313" key="9">
    <source>
        <dbReference type="Proteomes" id="UP000256845"/>
    </source>
</evidence>
<comment type="catalytic activity">
    <reaction evidence="1">
        <text>ATP + protein L-histidine = ADP + protein N-phospho-L-histidine.</text>
        <dbReference type="EC" id="2.7.13.3"/>
    </reaction>
</comment>
<dbReference type="PANTHER" id="PTHR45339:SF1">
    <property type="entry name" value="HYBRID SIGNAL TRANSDUCTION HISTIDINE KINASE J"/>
    <property type="match status" value="1"/>
</dbReference>
<keyword evidence="4" id="KW-0902">Two-component regulatory system</keyword>
<evidence type="ECO:0000256" key="6">
    <source>
        <dbReference type="SAM" id="Phobius"/>
    </source>
</evidence>
<dbReference type="SUPFAM" id="SSF47384">
    <property type="entry name" value="Homodimeric domain of signal transducing histidine kinase"/>
    <property type="match status" value="1"/>
</dbReference>
<evidence type="ECO:0000313" key="8">
    <source>
        <dbReference type="EMBL" id="RED43805.1"/>
    </source>
</evidence>
<keyword evidence="3 5" id="KW-0597">Phosphoprotein</keyword>
<dbReference type="InterPro" id="IPR003661">
    <property type="entry name" value="HisK_dim/P_dom"/>
</dbReference>
<evidence type="ECO:0000256" key="2">
    <source>
        <dbReference type="ARBA" id="ARBA00012438"/>
    </source>
</evidence>
<feature type="transmembrane region" description="Helical" evidence="6">
    <location>
        <begin position="141"/>
        <end position="163"/>
    </location>
</feature>
<name>A0A3D9H2T9_9PROT</name>
<dbReference type="EC" id="2.7.13.3" evidence="2"/>
<keyword evidence="9" id="KW-1185">Reference proteome</keyword>
<comment type="caution">
    <text evidence="8">The sequence shown here is derived from an EMBL/GenBank/DDBJ whole genome shotgun (WGS) entry which is preliminary data.</text>
</comment>
<dbReference type="PROSITE" id="PS50110">
    <property type="entry name" value="RESPONSE_REGULATORY"/>
    <property type="match status" value="1"/>
</dbReference>
<feature type="transmembrane region" description="Helical" evidence="6">
    <location>
        <begin position="6"/>
        <end position="27"/>
    </location>
</feature>
<evidence type="ECO:0000256" key="5">
    <source>
        <dbReference type="PROSITE-ProRule" id="PRU00169"/>
    </source>
</evidence>
<dbReference type="Pfam" id="PF00512">
    <property type="entry name" value="HisKA"/>
    <property type="match status" value="1"/>
</dbReference>
<feature type="domain" description="Response regulatory" evidence="7">
    <location>
        <begin position="464"/>
        <end position="580"/>
    </location>
</feature>
<dbReference type="CDD" id="cd00082">
    <property type="entry name" value="HisKA"/>
    <property type="match status" value="1"/>
</dbReference>
<reference evidence="8 9" key="1">
    <citation type="submission" date="2018-07" db="EMBL/GenBank/DDBJ databases">
        <title>Genomic Encyclopedia of Type Strains, Phase III (KMG-III): the genomes of soil and plant-associated and newly described type strains.</title>
        <authorList>
            <person name="Whitman W."/>
        </authorList>
    </citation>
    <scope>NUCLEOTIDE SEQUENCE [LARGE SCALE GENOMIC DNA]</scope>
    <source>
        <strain evidence="8 9">CECT 8488</strain>
    </source>
</reference>
<dbReference type="CDD" id="cd17546">
    <property type="entry name" value="REC_hyHK_CKI1_RcsC-like"/>
    <property type="match status" value="1"/>
</dbReference>
<gene>
    <name evidence="8" type="ORF">DFP90_11828</name>
</gene>
<dbReference type="OrthoDB" id="8477070at2"/>
<dbReference type="PANTHER" id="PTHR45339">
    <property type="entry name" value="HYBRID SIGNAL TRANSDUCTION HISTIDINE KINASE J"/>
    <property type="match status" value="1"/>
</dbReference>
<dbReference type="Gene3D" id="3.40.50.2300">
    <property type="match status" value="1"/>
</dbReference>
<keyword evidence="6" id="KW-0812">Transmembrane</keyword>
<organism evidence="8 9">
    <name type="scientific">Aestuariispira insulae</name>
    <dbReference type="NCBI Taxonomy" id="1461337"/>
    <lineage>
        <taxon>Bacteria</taxon>
        <taxon>Pseudomonadati</taxon>
        <taxon>Pseudomonadota</taxon>
        <taxon>Alphaproteobacteria</taxon>
        <taxon>Rhodospirillales</taxon>
        <taxon>Kiloniellaceae</taxon>
        <taxon>Aestuariispira</taxon>
    </lineage>
</organism>
<feature type="modified residue" description="4-aspartylphosphate" evidence="5">
    <location>
        <position position="513"/>
    </location>
</feature>
<dbReference type="InterPro" id="IPR001789">
    <property type="entry name" value="Sig_transdc_resp-reg_receiver"/>
</dbReference>
<evidence type="ECO:0000256" key="1">
    <source>
        <dbReference type="ARBA" id="ARBA00000085"/>
    </source>
</evidence>
<dbReference type="SUPFAM" id="SSF52172">
    <property type="entry name" value="CheY-like"/>
    <property type="match status" value="1"/>
</dbReference>
<evidence type="ECO:0000259" key="7">
    <source>
        <dbReference type="PROSITE" id="PS50110"/>
    </source>
</evidence>